<evidence type="ECO:0008006" key="4">
    <source>
        <dbReference type="Google" id="ProtNLM"/>
    </source>
</evidence>
<evidence type="ECO:0000313" key="2">
    <source>
        <dbReference type="EMBL" id="KAL3420860.1"/>
    </source>
</evidence>
<organism evidence="2 3">
    <name type="scientific">Phlyctema vagabunda</name>
    <dbReference type="NCBI Taxonomy" id="108571"/>
    <lineage>
        <taxon>Eukaryota</taxon>
        <taxon>Fungi</taxon>
        <taxon>Dikarya</taxon>
        <taxon>Ascomycota</taxon>
        <taxon>Pezizomycotina</taxon>
        <taxon>Leotiomycetes</taxon>
        <taxon>Helotiales</taxon>
        <taxon>Dermateaceae</taxon>
        <taxon>Phlyctema</taxon>
    </lineage>
</organism>
<keyword evidence="3" id="KW-1185">Reference proteome</keyword>
<name>A0ABR4PC40_9HELO</name>
<comment type="caution">
    <text evidence="2">The sequence shown here is derived from an EMBL/GenBank/DDBJ whole genome shotgun (WGS) entry which is preliminary data.</text>
</comment>
<gene>
    <name evidence="2" type="ORF">PVAG01_07305</name>
</gene>
<evidence type="ECO:0000313" key="3">
    <source>
        <dbReference type="Proteomes" id="UP001629113"/>
    </source>
</evidence>
<proteinExistence type="predicted"/>
<feature type="compositionally biased region" description="Basic and acidic residues" evidence="1">
    <location>
        <begin position="28"/>
        <end position="41"/>
    </location>
</feature>
<accession>A0ABR4PC40</accession>
<feature type="region of interest" description="Disordered" evidence="1">
    <location>
        <begin position="1"/>
        <end position="47"/>
    </location>
</feature>
<protein>
    <recommendedName>
        <fullName evidence="4">F-box domain-containing protein</fullName>
    </recommendedName>
</protein>
<evidence type="ECO:0000256" key="1">
    <source>
        <dbReference type="SAM" id="MobiDB-lite"/>
    </source>
</evidence>
<dbReference type="Proteomes" id="UP001629113">
    <property type="component" value="Unassembled WGS sequence"/>
</dbReference>
<feature type="compositionally biased region" description="Basic residues" evidence="1">
    <location>
        <begin position="1"/>
        <end position="12"/>
    </location>
</feature>
<sequence length="576" mass="66287">MPSKLRRRKRSHTPTQAVPNKKPRSSKRQVDTIDIRDDPKPTKAGKPRITLTISSKRNQRALARLPTRVDTIFRQQMPIEIHQMIAEYLPEDADVTSYASICKSSYASISASVWCKRYANTFDAVGNNTPEQIMKKYMFRRQVTLSQPIFDVVPHRRHLEAMGQMEDNSENQRWCLEMLKELILESDARMGYDEEGNVAVIGLNLQYIKELIDWKWPNANGRGHTDIMTRCPLAMSQGNLANADGILPLIMVIQSCLISFLLRPGTCDGTAVHFDDSQRQAYTCRIQEPLFKGIYKQHLNVHWVLNVANFFKLHLKARNEGLFYNVYHDLTPDQLPQHWLGKIKSGTQEFGSHWKGAYTFLDEDALVAMRSNARSEDPYMDEINDGHELLQDLTIFFDEDRFPSTKWPTQWQMFLRSDPFKGVPNTALEDTPTRRTRSRSIKDKTKPVTPVFKNFFGSGVDGKMSRFFGCLHSVPAQQGIHGFQRVTMMKFFPDDNGDYDENQVWAYEGCVLPGGRIILGRWWAVRDEIFGERIPLTGPFIFWNVESSDAEVRVTGNEAMEFLHSINDPLMMGDFQ</sequence>
<dbReference type="EMBL" id="JBFCZG010000006">
    <property type="protein sequence ID" value="KAL3420860.1"/>
    <property type="molecule type" value="Genomic_DNA"/>
</dbReference>
<reference evidence="2 3" key="1">
    <citation type="submission" date="2024-06" db="EMBL/GenBank/DDBJ databases">
        <title>Complete genome of Phlyctema vagabunda strain 19-DSS-EL-015.</title>
        <authorList>
            <person name="Fiorenzani C."/>
        </authorList>
    </citation>
    <scope>NUCLEOTIDE SEQUENCE [LARGE SCALE GENOMIC DNA]</scope>
    <source>
        <strain evidence="2 3">19-DSS-EL-015</strain>
    </source>
</reference>